<name>A0ABQ5KWY3_9EUKA</name>
<protein>
    <submittedName>
        <fullName evidence="1">Uncharacterized protein</fullName>
    </submittedName>
</protein>
<dbReference type="Proteomes" id="UP001057375">
    <property type="component" value="Unassembled WGS sequence"/>
</dbReference>
<comment type="caution">
    <text evidence="1">The sequence shown here is derived from an EMBL/GenBank/DDBJ whole genome shotgun (WGS) entry which is preliminary data.</text>
</comment>
<keyword evidence="2" id="KW-1185">Reference proteome</keyword>
<evidence type="ECO:0000313" key="1">
    <source>
        <dbReference type="EMBL" id="GKT36963.1"/>
    </source>
</evidence>
<proteinExistence type="predicted"/>
<dbReference type="EMBL" id="BQXS01004334">
    <property type="protein sequence ID" value="GKT36963.1"/>
    <property type="molecule type" value="Genomic_DNA"/>
</dbReference>
<gene>
    <name evidence="1" type="ORF">ADUPG1_003246</name>
</gene>
<reference evidence="1" key="1">
    <citation type="submission" date="2022-03" db="EMBL/GenBank/DDBJ databases">
        <title>Draft genome sequence of Aduncisulcus paluster, a free-living microaerophilic Fornicata.</title>
        <authorList>
            <person name="Yuyama I."/>
            <person name="Kume K."/>
            <person name="Tamura T."/>
            <person name="Inagaki Y."/>
            <person name="Hashimoto T."/>
        </authorList>
    </citation>
    <scope>NUCLEOTIDE SEQUENCE</scope>
    <source>
        <strain evidence="1">NY0171</strain>
    </source>
</reference>
<evidence type="ECO:0000313" key="2">
    <source>
        <dbReference type="Proteomes" id="UP001057375"/>
    </source>
</evidence>
<sequence>MAYDGLLMAGLAQELNS</sequence>
<feature type="non-terminal residue" evidence="1">
    <location>
        <position position="17"/>
    </location>
</feature>
<accession>A0ABQ5KWY3</accession>
<organism evidence="1 2">
    <name type="scientific">Aduncisulcus paluster</name>
    <dbReference type="NCBI Taxonomy" id="2918883"/>
    <lineage>
        <taxon>Eukaryota</taxon>
        <taxon>Metamonada</taxon>
        <taxon>Carpediemonas-like organisms</taxon>
        <taxon>Aduncisulcus</taxon>
    </lineage>
</organism>